<feature type="domain" description="RNA polymerase beta subunit protrusion" evidence="19">
    <location>
        <begin position="45"/>
        <end position="466"/>
    </location>
</feature>
<dbReference type="FunFam" id="2.40.270.10:FF:000006">
    <property type="entry name" value="DNA-directed RNA polymerase subunit beta"/>
    <property type="match status" value="1"/>
</dbReference>
<dbReference type="GO" id="GO:0032549">
    <property type="term" value="F:ribonucleoside binding"/>
    <property type="evidence" value="ECO:0007669"/>
    <property type="project" value="InterPro"/>
</dbReference>
<dbReference type="NCBIfam" id="NF007175">
    <property type="entry name" value="PRK09606.1"/>
    <property type="match status" value="1"/>
</dbReference>
<dbReference type="Gene3D" id="2.40.270.10">
    <property type="entry name" value="DNA-directed RNA polymerase, subunit 2, domain 6"/>
    <property type="match status" value="1"/>
</dbReference>
<evidence type="ECO:0000256" key="12">
    <source>
        <dbReference type="ARBA" id="ARBA00023242"/>
    </source>
</evidence>
<dbReference type="GO" id="GO:0003677">
    <property type="term" value="F:DNA binding"/>
    <property type="evidence" value="ECO:0007669"/>
    <property type="project" value="InterPro"/>
</dbReference>
<dbReference type="RefSeq" id="XP_021873808.1">
    <property type="nucleotide sequence ID" value="XM_022017594.1"/>
</dbReference>
<evidence type="ECO:0000256" key="3">
    <source>
        <dbReference type="ARBA" id="ARBA00011730"/>
    </source>
</evidence>
<dbReference type="InterPro" id="IPR007645">
    <property type="entry name" value="RNA_pol_Rpb2_3"/>
</dbReference>
<evidence type="ECO:0000256" key="4">
    <source>
        <dbReference type="ARBA" id="ARBA00022478"/>
    </source>
</evidence>
<proteinExistence type="inferred from homology"/>
<dbReference type="EMBL" id="NBSH01000002">
    <property type="protein sequence ID" value="ORX40023.1"/>
    <property type="molecule type" value="Genomic_DNA"/>
</dbReference>
<comment type="subunit">
    <text evidence="3">Component of the RNA polymerase II (Pol II) complex consisting of 12 subunits.</text>
</comment>
<feature type="domain" description="RNA polymerase Rpb2" evidence="21">
    <location>
        <begin position="587"/>
        <end position="648"/>
    </location>
</feature>
<evidence type="ECO:0000256" key="5">
    <source>
        <dbReference type="ARBA" id="ARBA00022679"/>
    </source>
</evidence>
<evidence type="ECO:0000313" key="23">
    <source>
        <dbReference type="EMBL" id="ORX40023.1"/>
    </source>
</evidence>
<dbReference type="Pfam" id="PF04566">
    <property type="entry name" value="RNA_pol_Rpb2_4"/>
    <property type="match status" value="1"/>
</dbReference>
<dbReference type="PROSITE" id="PS01166">
    <property type="entry name" value="RNA_POL_BETA"/>
    <property type="match status" value="1"/>
</dbReference>
<comment type="catalytic activity">
    <reaction evidence="14">
        <text>RNA(n) + a ribonucleoside 5'-triphosphate = RNA(n+1) + diphosphate</text>
        <dbReference type="Rhea" id="RHEA:21248"/>
        <dbReference type="Rhea" id="RHEA-COMP:14527"/>
        <dbReference type="Rhea" id="RHEA-COMP:17342"/>
        <dbReference type="ChEBI" id="CHEBI:33019"/>
        <dbReference type="ChEBI" id="CHEBI:61557"/>
        <dbReference type="ChEBI" id="CHEBI:140395"/>
        <dbReference type="EC" id="2.7.7.6"/>
    </reaction>
</comment>
<keyword evidence="7" id="KW-0479">Metal-binding</keyword>
<dbReference type="PANTHER" id="PTHR20856">
    <property type="entry name" value="DNA-DIRECTED RNA POLYMERASE I SUBUNIT 2"/>
    <property type="match status" value="1"/>
</dbReference>
<dbReference type="InterPro" id="IPR014724">
    <property type="entry name" value="RNA_pol_RPB2_OB-fold"/>
</dbReference>
<keyword evidence="24" id="KW-1185">Reference proteome</keyword>
<reference evidence="23 24" key="1">
    <citation type="submission" date="2017-03" db="EMBL/GenBank/DDBJ databases">
        <title>Widespread Adenine N6-methylation of Active Genes in Fungi.</title>
        <authorList>
            <consortium name="DOE Joint Genome Institute"/>
            <person name="Mondo S.J."/>
            <person name="Dannebaum R.O."/>
            <person name="Kuo R.C."/>
            <person name="Louie K.B."/>
            <person name="Bewick A.J."/>
            <person name="Labutti K."/>
            <person name="Haridas S."/>
            <person name="Kuo A."/>
            <person name="Salamov A."/>
            <person name="Ahrendt S.R."/>
            <person name="Lau R."/>
            <person name="Bowen B.P."/>
            <person name="Lipzen A."/>
            <person name="Sullivan W."/>
            <person name="Andreopoulos W.B."/>
            <person name="Clum A."/>
            <person name="Lindquist E."/>
            <person name="Daum C."/>
            <person name="Northen T.R."/>
            <person name="Ramamoorthy G."/>
            <person name="Schmitz R.J."/>
            <person name="Gryganskyi A."/>
            <person name="Culley D."/>
            <person name="Magnuson J."/>
            <person name="James T.Y."/>
            <person name="O'Malley M.A."/>
            <person name="Stajich J.E."/>
            <person name="Spatafora J.W."/>
            <person name="Visel A."/>
            <person name="Grigoriev I.V."/>
        </authorList>
    </citation>
    <scope>NUCLEOTIDE SEQUENCE [LARGE SCALE GENOMIC DNA]</scope>
    <source>
        <strain evidence="23 24">NRRL Y-17943</strain>
    </source>
</reference>
<sequence>MEAGPSNGYGSPEYGGAEEEEYDNSQLLSYEDYWTVISGYIGENGLVRQQTASFNEFVDNTMQEIVDERRLLTLDQHDQYTGLANDETRRHEIEFGQIYLARPTMTEADGHTQALFPNEARLRNLTYSSALYIDVSRRVLTAGGSEDPIEADWQPAVDEYGNEIGTASEKIFIGKLPIMVGSTHCILDKLPSDQYAKVGECSYDSGGYFVVKGSEKVLIGQERMAFNNVYTFKKATTSGFTFYSTVTSQVEKTAKISEMEVRLYPRGDRKGGMTGGGPTIKVKIPKIKVDIPLVIVFRALGIVPDRDVLNHICFDEDDTAMLEMLQPSIEDAFAVQDRDGALDFIGRRGQNEGGTRAQRMRAAFDVLQMELLPHVSTSEGFESKKAYFLGHMVSRLCQATLGRRELDDRDHFGNKRIDLAGPLLANLFRQLFYRFTKRIRDELQKCISTNKEFSLTTAIKPDIITNGFRTAISTGNWPTGSNTHRVGVSQVLNRYTYASTLSHLRRSNTPIDRGSKATKPRQLHNTHWGMVCPAETPEGAACGLVKNMALMSYVSVGSPSAPIMEFLEEWGLEDQSEYIAAPTATKVFVNGVWMGIHRDAPTLHQNLLQMRRGGQLKDEVSIVRDIRERELRLCTDAGRVCRPLFIVDEATQTLKLTKADVDRIEDAMLSEDGAANPNGGREAFDELLSTGVVEYVDAAEEETILIAMSAEDLDNARVMTGREELVKARAAHNMESFDPAARVKSTNWSQNYTHMEIHPSMILGVCGSIIPFPDHNQSPRNTYQSAMGKQAMGIHLTNYQLRMDTMANVLYYPQKPLATTQSMKYLKFSDLPAGQNAIVAIMCYSGYNQEDSVIMNQSSIDRGLFRSLYYRSYTDTEQTKGLEKTETIEKPDRSDTLRMKHGSSDRYAKLDADGLIAPATNVNGDDIIIGKTAPLPPDSEELGQRTQLHQKRDVSTPLKSTEQGVVDQVMISTNGEGNKFVKIRIRSTRVPQIGDKFASRHGQKGTIGITYRQEDMPFSAEGITPDIIINPHAIPSRMTIGHLVECLMSKLATQIGQEGDATPFHDAVTVEAVSKMLRARGFQSRGLEVMYHGHTGRKLQAQIYFGPTYYQRLKHMVEDKIHARARGPLQILTRQPVEGRSRDGGLRFGEMERDCMISHGIAGFLKERMYDSSDGFRIHVCDQCGLMAIANLKKQEFHCSVCRNSTQISQVYIPYAAKLLFQELQAMNIAVRMYGDAE</sequence>
<dbReference type="Pfam" id="PF04561">
    <property type="entry name" value="RNA_pol_Rpb2_2"/>
    <property type="match status" value="1"/>
</dbReference>
<keyword evidence="5 14" id="KW-0808">Transferase</keyword>
<feature type="region of interest" description="Disordered" evidence="15">
    <location>
        <begin position="1"/>
        <end position="22"/>
    </location>
</feature>
<evidence type="ECO:0000259" key="20">
    <source>
        <dbReference type="Pfam" id="PF04565"/>
    </source>
</evidence>
<accession>A0A1Y1UPS2</accession>
<dbReference type="GO" id="GO:0006351">
    <property type="term" value="P:DNA-templated transcription"/>
    <property type="evidence" value="ECO:0007669"/>
    <property type="project" value="InterPro"/>
</dbReference>
<organism evidence="23 24">
    <name type="scientific">Kockovaella imperatae</name>
    <dbReference type="NCBI Taxonomy" id="4999"/>
    <lineage>
        <taxon>Eukaryota</taxon>
        <taxon>Fungi</taxon>
        <taxon>Dikarya</taxon>
        <taxon>Basidiomycota</taxon>
        <taxon>Agaricomycotina</taxon>
        <taxon>Tremellomycetes</taxon>
        <taxon>Tremellales</taxon>
        <taxon>Cuniculitremaceae</taxon>
        <taxon>Kockovaella</taxon>
    </lineage>
</organism>
<evidence type="ECO:0000256" key="9">
    <source>
        <dbReference type="ARBA" id="ARBA00022833"/>
    </source>
</evidence>
<evidence type="ECO:0000256" key="10">
    <source>
        <dbReference type="ARBA" id="ARBA00022842"/>
    </source>
</evidence>
<dbReference type="GO" id="GO:0008270">
    <property type="term" value="F:zinc ion binding"/>
    <property type="evidence" value="ECO:0007669"/>
    <property type="project" value="UniProtKB-KW"/>
</dbReference>
<dbReference type="InterPro" id="IPR007644">
    <property type="entry name" value="RNA_pol_bsu_protrusion"/>
</dbReference>
<dbReference type="GO" id="GO:0003899">
    <property type="term" value="F:DNA-directed RNA polymerase activity"/>
    <property type="evidence" value="ECO:0007669"/>
    <property type="project" value="UniProtKB-EC"/>
</dbReference>
<feature type="domain" description="RNA polymerase Rpb2" evidence="17">
    <location>
        <begin position="1144"/>
        <end position="1234"/>
    </location>
</feature>
<dbReference type="GO" id="GO:0005634">
    <property type="term" value="C:nucleus"/>
    <property type="evidence" value="ECO:0007669"/>
    <property type="project" value="UniProtKB-SubCell"/>
</dbReference>
<feature type="domain" description="RNA polymerase Rpb2" evidence="20">
    <location>
        <begin position="490"/>
        <end position="554"/>
    </location>
</feature>
<evidence type="ECO:0000259" key="17">
    <source>
        <dbReference type="Pfam" id="PF04560"/>
    </source>
</evidence>
<evidence type="ECO:0000256" key="7">
    <source>
        <dbReference type="ARBA" id="ARBA00022723"/>
    </source>
</evidence>
<keyword evidence="10" id="KW-0460">Magnesium</keyword>
<comment type="similarity">
    <text evidence="2 13">Belongs to the RNA polymerase beta chain family.</text>
</comment>
<dbReference type="Pfam" id="PF04565">
    <property type="entry name" value="RNA_pol_Rpb2_3"/>
    <property type="match status" value="1"/>
</dbReference>
<evidence type="ECO:0000256" key="11">
    <source>
        <dbReference type="ARBA" id="ARBA00023163"/>
    </source>
</evidence>
<dbReference type="Gene3D" id="2.40.50.150">
    <property type="match status" value="1"/>
</dbReference>
<dbReference type="InParanoid" id="A0A1Y1UPS2"/>
<dbReference type="Gene3D" id="3.90.1100.10">
    <property type="match status" value="2"/>
</dbReference>
<keyword evidence="4 14" id="KW-0240">DNA-directed RNA polymerase</keyword>
<dbReference type="InterPro" id="IPR007121">
    <property type="entry name" value="RNA_pol_bsu_CS"/>
</dbReference>
<evidence type="ECO:0000259" key="16">
    <source>
        <dbReference type="Pfam" id="PF00562"/>
    </source>
</evidence>
<dbReference type="InterPro" id="IPR015712">
    <property type="entry name" value="DNA-dir_RNA_pol_su2"/>
</dbReference>
<dbReference type="InterPro" id="IPR037033">
    <property type="entry name" value="DNA-dir_RNAP_su2_hyb_sf"/>
</dbReference>
<dbReference type="Pfam" id="PF04560">
    <property type="entry name" value="RNA_pol_Rpb2_7"/>
    <property type="match status" value="1"/>
</dbReference>
<dbReference type="InterPro" id="IPR007646">
    <property type="entry name" value="RNA_pol_Rpb2_4"/>
</dbReference>
<feature type="domain" description="RNA polymerase Rpb2" evidence="18">
    <location>
        <begin position="275"/>
        <end position="418"/>
    </location>
</feature>
<evidence type="ECO:0000259" key="18">
    <source>
        <dbReference type="Pfam" id="PF04561"/>
    </source>
</evidence>
<feature type="domain" description="RNA polymerase Rpb2" evidence="22">
    <location>
        <begin position="684"/>
        <end position="759"/>
    </location>
</feature>
<keyword evidence="11 14" id="KW-0804">Transcription</keyword>
<evidence type="ECO:0000256" key="8">
    <source>
        <dbReference type="ARBA" id="ARBA00022771"/>
    </source>
</evidence>
<dbReference type="STRING" id="4999.A0A1Y1UPS2"/>
<dbReference type="AlphaFoldDB" id="A0A1Y1UPS2"/>
<feature type="domain" description="DNA-directed RNA polymerase subunit 2 hybrid-binding" evidence="16">
    <location>
        <begin position="767"/>
        <end position="1142"/>
    </location>
</feature>
<evidence type="ECO:0000313" key="24">
    <source>
        <dbReference type="Proteomes" id="UP000193218"/>
    </source>
</evidence>
<dbReference type="InterPro" id="IPR007647">
    <property type="entry name" value="RNA_pol_Rpb2_5"/>
</dbReference>
<comment type="subcellular location">
    <subcellularLocation>
        <location evidence="1">Nucleus</location>
    </subcellularLocation>
</comment>
<gene>
    <name evidence="23" type="ORF">BD324DRAFT_644540</name>
</gene>
<evidence type="ECO:0000259" key="22">
    <source>
        <dbReference type="Pfam" id="PF04567"/>
    </source>
</evidence>
<dbReference type="InterPro" id="IPR007120">
    <property type="entry name" value="DNA-dir_RNAP_su2_dom"/>
</dbReference>
<dbReference type="GO" id="GO:0000428">
    <property type="term" value="C:DNA-directed RNA polymerase complex"/>
    <property type="evidence" value="ECO:0007669"/>
    <property type="project" value="UniProtKB-KW"/>
</dbReference>
<keyword evidence="8" id="KW-0863">Zinc-finger</keyword>
<dbReference type="InterPro" id="IPR007642">
    <property type="entry name" value="RNA_pol_Rpb2_2"/>
</dbReference>
<dbReference type="Pfam" id="PF04563">
    <property type="entry name" value="RNA_pol_Rpb2_1"/>
    <property type="match status" value="1"/>
</dbReference>
<evidence type="ECO:0000256" key="1">
    <source>
        <dbReference type="ARBA" id="ARBA00004123"/>
    </source>
</evidence>
<comment type="caution">
    <text evidence="23">The sequence shown here is derived from an EMBL/GenBank/DDBJ whole genome shotgun (WGS) entry which is preliminary data.</text>
</comment>
<dbReference type="Pfam" id="PF00562">
    <property type="entry name" value="RNA_pol_Rpb2_6"/>
    <property type="match status" value="1"/>
</dbReference>
<dbReference type="Proteomes" id="UP000193218">
    <property type="component" value="Unassembled WGS sequence"/>
</dbReference>
<evidence type="ECO:0000256" key="6">
    <source>
        <dbReference type="ARBA" id="ARBA00022695"/>
    </source>
</evidence>
<dbReference type="InterPro" id="IPR007641">
    <property type="entry name" value="RNA_pol_Rpb2_7"/>
</dbReference>
<dbReference type="OrthoDB" id="10248617at2759"/>
<dbReference type="FunCoup" id="A0A1Y1UPS2">
    <property type="interactions" value="406"/>
</dbReference>
<evidence type="ECO:0000256" key="2">
    <source>
        <dbReference type="ARBA" id="ARBA00006835"/>
    </source>
</evidence>
<evidence type="ECO:0000256" key="15">
    <source>
        <dbReference type="SAM" id="MobiDB-lite"/>
    </source>
</evidence>
<name>A0A1Y1UPS2_9TREE</name>
<dbReference type="FunFam" id="2.40.50.150:FF:000002">
    <property type="entry name" value="DNA-directed RNA polymerase subunit beta"/>
    <property type="match status" value="1"/>
</dbReference>
<evidence type="ECO:0000256" key="13">
    <source>
        <dbReference type="RuleBase" id="RU000434"/>
    </source>
</evidence>
<keyword evidence="12" id="KW-0539">Nucleus</keyword>
<dbReference type="EC" id="2.7.7.6" evidence="14"/>
<dbReference type="Gene3D" id="3.90.1800.10">
    <property type="entry name" value="RNA polymerase alpha subunit dimerisation domain"/>
    <property type="match status" value="1"/>
</dbReference>
<dbReference type="SUPFAM" id="SSF64484">
    <property type="entry name" value="beta and beta-prime subunits of DNA dependent RNA-polymerase"/>
    <property type="match status" value="1"/>
</dbReference>
<dbReference type="FunFam" id="3.90.1800.10:FF:000002">
    <property type="entry name" value="DNA-directed RNA polymerase subunit beta"/>
    <property type="match status" value="1"/>
</dbReference>
<evidence type="ECO:0000259" key="21">
    <source>
        <dbReference type="Pfam" id="PF04566"/>
    </source>
</evidence>
<evidence type="ECO:0000256" key="14">
    <source>
        <dbReference type="RuleBase" id="RU363031"/>
    </source>
</evidence>
<evidence type="ECO:0000259" key="19">
    <source>
        <dbReference type="Pfam" id="PF04563"/>
    </source>
</evidence>
<keyword evidence="6 14" id="KW-0548">Nucleotidyltransferase</keyword>
<comment type="function">
    <text evidence="14">DNA-dependent RNA polymerase catalyzes the transcription of DNA into RNA using the four ribonucleoside triphosphates as substrates.</text>
</comment>
<dbReference type="CDD" id="cd00653">
    <property type="entry name" value="RNA_pol_B_RPB2"/>
    <property type="match status" value="1"/>
</dbReference>
<protein>
    <recommendedName>
        <fullName evidence="14">DNA-directed RNA polymerase subunit beta</fullName>
        <ecNumber evidence="14">2.7.7.6</ecNumber>
    </recommendedName>
</protein>
<keyword evidence="9" id="KW-0862">Zinc</keyword>
<dbReference type="Pfam" id="PF04567">
    <property type="entry name" value="RNA_pol_Rpb2_5"/>
    <property type="match status" value="1"/>
</dbReference>
<dbReference type="GeneID" id="33559403"/>